<sequence length="78" mass="8463">MSNRFPSPSPSPFLSPHDTVDASALLPKSAVQGISKKLRNLGFTAYVDSQPRARDILCWRNLPFAAEPEADGRAHGPC</sequence>
<accession>A0AA88DI27</accession>
<reference evidence="1" key="1">
    <citation type="submission" date="2023-07" db="EMBL/GenBank/DDBJ databases">
        <title>draft genome sequence of fig (Ficus carica).</title>
        <authorList>
            <person name="Takahashi T."/>
            <person name="Nishimura K."/>
        </authorList>
    </citation>
    <scope>NUCLEOTIDE SEQUENCE</scope>
</reference>
<organism evidence="1 2">
    <name type="scientific">Ficus carica</name>
    <name type="common">Common fig</name>
    <dbReference type="NCBI Taxonomy" id="3494"/>
    <lineage>
        <taxon>Eukaryota</taxon>
        <taxon>Viridiplantae</taxon>
        <taxon>Streptophyta</taxon>
        <taxon>Embryophyta</taxon>
        <taxon>Tracheophyta</taxon>
        <taxon>Spermatophyta</taxon>
        <taxon>Magnoliopsida</taxon>
        <taxon>eudicotyledons</taxon>
        <taxon>Gunneridae</taxon>
        <taxon>Pentapetalae</taxon>
        <taxon>rosids</taxon>
        <taxon>fabids</taxon>
        <taxon>Rosales</taxon>
        <taxon>Moraceae</taxon>
        <taxon>Ficeae</taxon>
        <taxon>Ficus</taxon>
    </lineage>
</organism>
<dbReference type="AlphaFoldDB" id="A0AA88DI27"/>
<evidence type="ECO:0000313" key="2">
    <source>
        <dbReference type="Proteomes" id="UP001187192"/>
    </source>
</evidence>
<protein>
    <submittedName>
        <fullName evidence="1">Uncharacterized protein</fullName>
    </submittedName>
</protein>
<keyword evidence="2" id="KW-1185">Reference proteome</keyword>
<dbReference type="Proteomes" id="UP001187192">
    <property type="component" value="Unassembled WGS sequence"/>
</dbReference>
<proteinExistence type="predicted"/>
<gene>
    <name evidence="1" type="ORF">TIFTF001_012434</name>
</gene>
<dbReference type="EMBL" id="BTGU01000016">
    <property type="protein sequence ID" value="GMN43224.1"/>
    <property type="molecule type" value="Genomic_DNA"/>
</dbReference>
<comment type="caution">
    <text evidence="1">The sequence shown here is derived from an EMBL/GenBank/DDBJ whole genome shotgun (WGS) entry which is preliminary data.</text>
</comment>
<evidence type="ECO:0000313" key="1">
    <source>
        <dbReference type="EMBL" id="GMN43224.1"/>
    </source>
</evidence>
<name>A0AA88DI27_FICCA</name>